<evidence type="ECO:0000313" key="2">
    <source>
        <dbReference type="Proteomes" id="UP000886998"/>
    </source>
</evidence>
<dbReference type="OrthoDB" id="10273564at2759"/>
<protein>
    <submittedName>
        <fullName evidence="1">Uncharacterized protein</fullName>
    </submittedName>
</protein>
<accession>A0A8X6X1A7</accession>
<evidence type="ECO:0000313" key="1">
    <source>
        <dbReference type="EMBL" id="GFY45142.1"/>
    </source>
</evidence>
<comment type="caution">
    <text evidence="1">The sequence shown here is derived from an EMBL/GenBank/DDBJ whole genome shotgun (WGS) entry which is preliminary data.</text>
</comment>
<dbReference type="Proteomes" id="UP000886998">
    <property type="component" value="Unassembled WGS sequence"/>
</dbReference>
<keyword evidence="2" id="KW-1185">Reference proteome</keyword>
<reference evidence="1" key="1">
    <citation type="submission" date="2020-08" db="EMBL/GenBank/DDBJ databases">
        <title>Multicomponent nature underlies the extraordinary mechanical properties of spider dragline silk.</title>
        <authorList>
            <person name="Kono N."/>
            <person name="Nakamura H."/>
            <person name="Mori M."/>
            <person name="Yoshida Y."/>
            <person name="Ohtoshi R."/>
            <person name="Malay A.D."/>
            <person name="Moran D.A.P."/>
            <person name="Tomita M."/>
            <person name="Numata K."/>
            <person name="Arakawa K."/>
        </authorList>
    </citation>
    <scope>NUCLEOTIDE SEQUENCE</scope>
</reference>
<gene>
    <name evidence="1" type="ORF">TNIN_168981</name>
</gene>
<sequence>MQLGTSTERLPPNTIKSVVSNVIYFNTKAGAAQKPLETTGGLPILSAVAMATPKRIKYVNFCHWPYKGLEGNLRSFETILGVISGKARLKVRL</sequence>
<dbReference type="AlphaFoldDB" id="A0A8X6X1A7"/>
<organism evidence="1 2">
    <name type="scientific">Trichonephila inaurata madagascariensis</name>
    <dbReference type="NCBI Taxonomy" id="2747483"/>
    <lineage>
        <taxon>Eukaryota</taxon>
        <taxon>Metazoa</taxon>
        <taxon>Ecdysozoa</taxon>
        <taxon>Arthropoda</taxon>
        <taxon>Chelicerata</taxon>
        <taxon>Arachnida</taxon>
        <taxon>Araneae</taxon>
        <taxon>Araneomorphae</taxon>
        <taxon>Entelegynae</taxon>
        <taxon>Araneoidea</taxon>
        <taxon>Nephilidae</taxon>
        <taxon>Trichonephila</taxon>
        <taxon>Trichonephila inaurata</taxon>
    </lineage>
</organism>
<dbReference type="EMBL" id="BMAV01004658">
    <property type="protein sequence ID" value="GFY45142.1"/>
    <property type="molecule type" value="Genomic_DNA"/>
</dbReference>
<proteinExistence type="predicted"/>
<name>A0A8X6X1A7_9ARAC</name>